<name>A0A172TQF8_9BACT</name>
<reference evidence="1 2" key="2">
    <citation type="journal article" date="2016" name="Int. J. Syst. Evol. Microbiol.">
        <title>Flavisolibacter tropicus sp. nov., isolated from tropical soil.</title>
        <authorList>
            <person name="Lee J.J."/>
            <person name="Kang M.S."/>
            <person name="Kim G.S."/>
            <person name="Lee C.S."/>
            <person name="Lim S."/>
            <person name="Lee J."/>
            <person name="Roh S.H."/>
            <person name="Kang H."/>
            <person name="Ha J.M."/>
            <person name="Bae S."/>
            <person name="Jung H.Y."/>
            <person name="Kim M.K."/>
        </authorList>
    </citation>
    <scope>NUCLEOTIDE SEQUENCE [LARGE SCALE GENOMIC DNA]</scope>
    <source>
        <strain evidence="1 2">LCS9</strain>
    </source>
</reference>
<organism evidence="1 2">
    <name type="scientific">Flavisolibacter tropicus</name>
    <dbReference type="NCBI Taxonomy" id="1492898"/>
    <lineage>
        <taxon>Bacteria</taxon>
        <taxon>Pseudomonadati</taxon>
        <taxon>Bacteroidota</taxon>
        <taxon>Chitinophagia</taxon>
        <taxon>Chitinophagales</taxon>
        <taxon>Chitinophagaceae</taxon>
        <taxon>Flavisolibacter</taxon>
    </lineage>
</organism>
<keyword evidence="2" id="KW-1185">Reference proteome</keyword>
<dbReference type="OrthoDB" id="639821at2"/>
<dbReference type="KEGG" id="fla:SY85_01105"/>
<dbReference type="AlphaFoldDB" id="A0A172TQF8"/>
<proteinExistence type="predicted"/>
<evidence type="ECO:0000313" key="2">
    <source>
        <dbReference type="Proteomes" id="UP000077177"/>
    </source>
</evidence>
<dbReference type="RefSeq" id="WP_066401385.1">
    <property type="nucleotide sequence ID" value="NZ_CP011390.1"/>
</dbReference>
<dbReference type="STRING" id="1492898.SY85_01105"/>
<sequence>MKRLIFLSYCLIISCILSYGQDLNGIWKGTLTQQAGGCFPVYFIEVQLSINGDSVHGATYHYSDITNYVKKKFTGHYIQSYKKLVMNEGPVQTFKIPADCTPCIKNYELWYSASGDKETLTGQWNGKVMNTNLDCQPGQLVLTRVKESAFKEVPEIEVDTGTIRLDFYDNGEIDDDTISVYVNKKMILSNQRLSAKAATTFIKIDLQNTFQEIEMVAENMGRIPPNTALLIVTAGTKRYNLYLTSTNQKNAMVRFIYSPPPPNAQPL</sequence>
<protein>
    <submittedName>
        <fullName evidence="1">Uncharacterized protein</fullName>
    </submittedName>
</protein>
<dbReference type="EMBL" id="CP011390">
    <property type="protein sequence ID" value="ANE49305.1"/>
    <property type="molecule type" value="Genomic_DNA"/>
</dbReference>
<evidence type="ECO:0000313" key="1">
    <source>
        <dbReference type="EMBL" id="ANE49305.1"/>
    </source>
</evidence>
<gene>
    <name evidence="1" type="ORF">SY85_01105</name>
</gene>
<dbReference type="Proteomes" id="UP000077177">
    <property type="component" value="Chromosome"/>
</dbReference>
<reference evidence="2" key="1">
    <citation type="submission" date="2015-01" db="EMBL/GenBank/DDBJ databases">
        <title>Flavisolibacter sp./LCS9/ whole genome sequencing.</title>
        <authorList>
            <person name="Kim M.K."/>
            <person name="Srinivasan S."/>
            <person name="Lee J.-J."/>
        </authorList>
    </citation>
    <scope>NUCLEOTIDE SEQUENCE [LARGE SCALE GENOMIC DNA]</scope>
    <source>
        <strain evidence="2">LCS9</strain>
    </source>
</reference>
<accession>A0A172TQF8</accession>
<dbReference type="PROSITE" id="PS51257">
    <property type="entry name" value="PROKAR_LIPOPROTEIN"/>
    <property type="match status" value="1"/>
</dbReference>